<keyword evidence="3 6" id="KW-0597">Phosphoprotein</keyword>
<dbReference type="Pfam" id="PF00989">
    <property type="entry name" value="PAS"/>
    <property type="match status" value="1"/>
</dbReference>
<dbReference type="Proteomes" id="UP000809273">
    <property type="component" value="Unassembled WGS sequence"/>
</dbReference>
<evidence type="ECO:0000313" key="11">
    <source>
        <dbReference type="Proteomes" id="UP000809273"/>
    </source>
</evidence>
<dbReference type="SUPFAM" id="SSF55781">
    <property type="entry name" value="GAF domain-like"/>
    <property type="match status" value="1"/>
</dbReference>
<evidence type="ECO:0000256" key="3">
    <source>
        <dbReference type="ARBA" id="ARBA00022553"/>
    </source>
</evidence>
<dbReference type="SMART" id="SM00091">
    <property type="entry name" value="PAS"/>
    <property type="match status" value="1"/>
</dbReference>
<dbReference type="Gene3D" id="1.10.287.130">
    <property type="match status" value="1"/>
</dbReference>
<dbReference type="InterPro" id="IPR000014">
    <property type="entry name" value="PAS"/>
</dbReference>
<dbReference type="InterPro" id="IPR011006">
    <property type="entry name" value="CheY-like_superfamily"/>
</dbReference>
<evidence type="ECO:0000256" key="4">
    <source>
        <dbReference type="ARBA" id="ARBA00022679"/>
    </source>
</evidence>
<evidence type="ECO:0000313" key="10">
    <source>
        <dbReference type="EMBL" id="MBN1574680.1"/>
    </source>
</evidence>
<comment type="catalytic activity">
    <reaction evidence="1">
        <text>ATP + protein L-histidine = ADP + protein N-phospho-L-histidine.</text>
        <dbReference type="EC" id="2.7.13.3"/>
    </reaction>
</comment>
<name>A0A9D8KJE4_9DELT</name>
<feature type="domain" description="PAS" evidence="9">
    <location>
        <begin position="147"/>
        <end position="219"/>
    </location>
</feature>
<dbReference type="NCBIfam" id="TIGR00229">
    <property type="entry name" value="sensory_box"/>
    <property type="match status" value="1"/>
</dbReference>
<dbReference type="SUPFAM" id="SSF47384">
    <property type="entry name" value="Homodimeric domain of signal transducing histidine kinase"/>
    <property type="match status" value="1"/>
</dbReference>
<dbReference type="SMART" id="SM00388">
    <property type="entry name" value="HisKA"/>
    <property type="match status" value="1"/>
</dbReference>
<dbReference type="SUPFAM" id="SSF52172">
    <property type="entry name" value="CheY-like"/>
    <property type="match status" value="1"/>
</dbReference>
<dbReference type="InterPro" id="IPR003594">
    <property type="entry name" value="HATPase_dom"/>
</dbReference>
<dbReference type="Gene3D" id="3.40.50.2300">
    <property type="match status" value="1"/>
</dbReference>
<dbReference type="PROSITE" id="PS50112">
    <property type="entry name" value="PAS"/>
    <property type="match status" value="1"/>
</dbReference>
<keyword evidence="5" id="KW-0418">Kinase</keyword>
<proteinExistence type="predicted"/>
<organism evidence="10 11">
    <name type="scientific">Candidatus Zymogenus saltonus</name>
    <dbReference type="NCBI Taxonomy" id="2844893"/>
    <lineage>
        <taxon>Bacteria</taxon>
        <taxon>Deltaproteobacteria</taxon>
        <taxon>Candidatus Zymogenia</taxon>
        <taxon>Candidatus Zymogeniales</taxon>
        <taxon>Candidatus Zymogenaceae</taxon>
        <taxon>Candidatus Zymogenus</taxon>
    </lineage>
</organism>
<comment type="caution">
    <text evidence="10">The sequence shown here is derived from an EMBL/GenBank/DDBJ whole genome shotgun (WGS) entry which is preliminary data.</text>
</comment>
<dbReference type="Gene3D" id="3.30.565.10">
    <property type="entry name" value="Histidine kinase-like ATPase, C-terminal domain"/>
    <property type="match status" value="1"/>
</dbReference>
<dbReference type="SUPFAM" id="SSF55874">
    <property type="entry name" value="ATPase domain of HSP90 chaperone/DNA topoisomerase II/histidine kinase"/>
    <property type="match status" value="1"/>
</dbReference>
<dbReference type="InterPro" id="IPR036890">
    <property type="entry name" value="HATPase_C_sf"/>
</dbReference>
<evidence type="ECO:0000259" key="9">
    <source>
        <dbReference type="PROSITE" id="PS50112"/>
    </source>
</evidence>
<dbReference type="GO" id="GO:0006355">
    <property type="term" value="P:regulation of DNA-templated transcription"/>
    <property type="evidence" value="ECO:0007669"/>
    <property type="project" value="InterPro"/>
</dbReference>
<dbReference type="CDD" id="cd00156">
    <property type="entry name" value="REC"/>
    <property type="match status" value="1"/>
</dbReference>
<dbReference type="GO" id="GO:0000155">
    <property type="term" value="F:phosphorelay sensor kinase activity"/>
    <property type="evidence" value="ECO:0007669"/>
    <property type="project" value="InterPro"/>
</dbReference>
<dbReference type="SMART" id="SM00387">
    <property type="entry name" value="HATPase_c"/>
    <property type="match status" value="1"/>
</dbReference>
<feature type="modified residue" description="4-aspartylphosphate" evidence="6">
    <location>
        <position position="67"/>
    </location>
</feature>
<evidence type="ECO:0000256" key="2">
    <source>
        <dbReference type="ARBA" id="ARBA00012438"/>
    </source>
</evidence>
<evidence type="ECO:0000256" key="6">
    <source>
        <dbReference type="PROSITE-ProRule" id="PRU00169"/>
    </source>
</evidence>
<dbReference type="InterPro" id="IPR005467">
    <property type="entry name" value="His_kinase_dom"/>
</dbReference>
<reference evidence="10" key="2">
    <citation type="submission" date="2021-01" db="EMBL/GenBank/DDBJ databases">
        <authorList>
            <person name="Hahn C.R."/>
            <person name="Youssef N.H."/>
            <person name="Elshahed M."/>
        </authorList>
    </citation>
    <scope>NUCLEOTIDE SEQUENCE</scope>
    <source>
        <strain evidence="10">Zod_Metabat.24</strain>
    </source>
</reference>
<dbReference type="SMART" id="SM00065">
    <property type="entry name" value="GAF"/>
    <property type="match status" value="1"/>
</dbReference>
<dbReference type="CDD" id="cd00130">
    <property type="entry name" value="PAS"/>
    <property type="match status" value="1"/>
</dbReference>
<dbReference type="PROSITE" id="PS50110">
    <property type="entry name" value="RESPONSE_REGULATORY"/>
    <property type="match status" value="1"/>
</dbReference>
<dbReference type="PANTHER" id="PTHR43547">
    <property type="entry name" value="TWO-COMPONENT HISTIDINE KINASE"/>
    <property type="match status" value="1"/>
</dbReference>
<dbReference type="InterPro" id="IPR004358">
    <property type="entry name" value="Sig_transdc_His_kin-like_C"/>
</dbReference>
<dbReference type="InterPro" id="IPR003661">
    <property type="entry name" value="HisK_dim/P_dom"/>
</dbReference>
<dbReference type="InterPro" id="IPR035965">
    <property type="entry name" value="PAS-like_dom_sf"/>
</dbReference>
<sequence length="692" mass="76342">MPEQSDTKDRPADKGKIVLIEDDLSVLSIIKRLLERKGYEVADFDNPRGAIEKLAGADGRFDLMVIDINLPEMDGFDASTRLKGFSALSDVPIIFISAIHTSSEEMNRGLSLGAVDYIIKPFDPEIFLSKVDNFVALKRNEERVRALKMRYQLLFEKYNDPTVILDLTGYVLEVNDAAKKILGMGGADSEVEKTSFLDLVHGEDKREALKLIDSLTGLGRPQAPRVVRVIDRSGDYRFMEINGGAFFNREGAKSTPDSIHITLRDITERVMLTRNLGLLFDTSRRLSGALALGEIFSILTESIEKAVYASRIGVVYLTPDGNAALMATTGPVSKKMRGKIELPHLIDLTDYPEYRAAIETRKTVMIEEVDGDPVVAGVRDTLNEIGIESILVIPIVMEDVVYGLINLAEIGGKRRFTSDEIEVLESTADLTALSVENALMFDKIKKNEEFKTHLINVFTHEVGTPLGTIIGHTQILMEGLDQEDRRLKNLKAIYGETNRLNSLMEGFLDITRLRSGKLTPKIEKINPGVIAAKLYREFEERFREKGIDPSLEIEEKGLSLDGDLLLIEGAVTNLLSNGLKYTPSGGRITLTLKSYDGGLTIARADKGRRAKAPLVSFSVKDTGIGVPVGDREKIFEEFYRSANVPGDEKGAGLGLTFVKEVAEIHGGAVRLIDNSDTEGGGSTFEMILPGRK</sequence>
<dbReference type="PROSITE" id="PS50109">
    <property type="entry name" value="HIS_KIN"/>
    <property type="match status" value="1"/>
</dbReference>
<dbReference type="Pfam" id="PF01590">
    <property type="entry name" value="GAF"/>
    <property type="match status" value="1"/>
</dbReference>
<dbReference type="CDD" id="cd00082">
    <property type="entry name" value="HisKA"/>
    <property type="match status" value="1"/>
</dbReference>
<dbReference type="EMBL" id="JAFGIX010000086">
    <property type="protein sequence ID" value="MBN1574680.1"/>
    <property type="molecule type" value="Genomic_DNA"/>
</dbReference>
<dbReference type="SUPFAM" id="SSF55785">
    <property type="entry name" value="PYP-like sensor domain (PAS domain)"/>
    <property type="match status" value="1"/>
</dbReference>
<evidence type="ECO:0000259" key="7">
    <source>
        <dbReference type="PROSITE" id="PS50109"/>
    </source>
</evidence>
<feature type="domain" description="Response regulatory" evidence="8">
    <location>
        <begin position="16"/>
        <end position="135"/>
    </location>
</feature>
<evidence type="ECO:0000259" key="8">
    <source>
        <dbReference type="PROSITE" id="PS50110"/>
    </source>
</evidence>
<reference evidence="10" key="1">
    <citation type="journal article" date="2021" name="Environ. Microbiol.">
        <title>Genomic characterization of three novel Desulfobacterota classes expand the metabolic and phylogenetic diversity of the phylum.</title>
        <authorList>
            <person name="Murphy C.L."/>
            <person name="Biggerstaff J."/>
            <person name="Eichhorn A."/>
            <person name="Ewing E."/>
            <person name="Shahan R."/>
            <person name="Soriano D."/>
            <person name="Stewart S."/>
            <person name="VanMol K."/>
            <person name="Walker R."/>
            <person name="Walters P."/>
            <person name="Elshahed M.S."/>
            <person name="Youssef N.H."/>
        </authorList>
    </citation>
    <scope>NUCLEOTIDE SEQUENCE</scope>
    <source>
        <strain evidence="10">Zod_Metabat.24</strain>
    </source>
</reference>
<dbReference type="Gene3D" id="3.30.450.20">
    <property type="entry name" value="PAS domain"/>
    <property type="match status" value="1"/>
</dbReference>
<dbReference type="PANTHER" id="PTHR43547:SF2">
    <property type="entry name" value="HYBRID SIGNAL TRANSDUCTION HISTIDINE KINASE C"/>
    <property type="match status" value="1"/>
</dbReference>
<dbReference type="InterPro" id="IPR013767">
    <property type="entry name" value="PAS_fold"/>
</dbReference>
<dbReference type="InterPro" id="IPR001789">
    <property type="entry name" value="Sig_transdc_resp-reg_receiver"/>
</dbReference>
<dbReference type="Pfam" id="PF00512">
    <property type="entry name" value="HisKA"/>
    <property type="match status" value="1"/>
</dbReference>
<evidence type="ECO:0000256" key="1">
    <source>
        <dbReference type="ARBA" id="ARBA00000085"/>
    </source>
</evidence>
<dbReference type="AlphaFoldDB" id="A0A9D8KJE4"/>
<dbReference type="InterPro" id="IPR003018">
    <property type="entry name" value="GAF"/>
</dbReference>
<dbReference type="Pfam" id="PF02518">
    <property type="entry name" value="HATPase_c"/>
    <property type="match status" value="1"/>
</dbReference>
<dbReference type="InterPro" id="IPR029016">
    <property type="entry name" value="GAF-like_dom_sf"/>
</dbReference>
<dbReference type="Pfam" id="PF00072">
    <property type="entry name" value="Response_reg"/>
    <property type="match status" value="1"/>
</dbReference>
<keyword evidence="4" id="KW-0808">Transferase</keyword>
<dbReference type="SMART" id="SM00448">
    <property type="entry name" value="REC"/>
    <property type="match status" value="1"/>
</dbReference>
<dbReference type="PRINTS" id="PR00344">
    <property type="entry name" value="BCTRLSENSOR"/>
</dbReference>
<dbReference type="Gene3D" id="3.30.450.40">
    <property type="match status" value="1"/>
</dbReference>
<feature type="domain" description="Histidine kinase" evidence="7">
    <location>
        <begin position="457"/>
        <end position="692"/>
    </location>
</feature>
<protein>
    <recommendedName>
        <fullName evidence="2">histidine kinase</fullName>
        <ecNumber evidence="2">2.7.13.3</ecNumber>
    </recommendedName>
</protein>
<dbReference type="InterPro" id="IPR036097">
    <property type="entry name" value="HisK_dim/P_sf"/>
</dbReference>
<dbReference type="CDD" id="cd00075">
    <property type="entry name" value="HATPase"/>
    <property type="match status" value="1"/>
</dbReference>
<gene>
    <name evidence="10" type="ORF">JW984_15895</name>
</gene>
<accession>A0A9D8KJE4</accession>
<dbReference type="EC" id="2.7.13.3" evidence="2"/>
<evidence type="ECO:0000256" key="5">
    <source>
        <dbReference type="ARBA" id="ARBA00022777"/>
    </source>
</evidence>